<protein>
    <submittedName>
        <fullName evidence="1">Uncharacterized protein</fullName>
    </submittedName>
</protein>
<name>A0A1G6NS36_9MICO</name>
<evidence type="ECO:0000313" key="1">
    <source>
        <dbReference type="EMBL" id="SDC70752.1"/>
    </source>
</evidence>
<dbReference type="EMBL" id="FMYG01000006">
    <property type="protein sequence ID" value="SDC70752.1"/>
    <property type="molecule type" value="Genomic_DNA"/>
</dbReference>
<dbReference type="AlphaFoldDB" id="A0A1G6NS36"/>
<dbReference type="RefSeq" id="WP_058232970.1">
    <property type="nucleotide sequence ID" value="NZ_FMYG01000006.1"/>
</dbReference>
<proteinExistence type="predicted"/>
<dbReference type="STRING" id="993073.AS029_12785"/>
<gene>
    <name evidence="1" type="ORF">SAMN05216418_2836</name>
</gene>
<accession>A0A1G6NS36</accession>
<sequence>MTASTVPTFAAWHTAAEESFDRMRAHAVEELSALLGEDVHLDETGAIVLDEDQRDRLLAAVPTTTAPGFPYETAWGVPIRRAEADALNHPNGSAS</sequence>
<reference evidence="1 2" key="1">
    <citation type="submission" date="2016-09" db="EMBL/GenBank/DDBJ databases">
        <authorList>
            <person name="Capua I."/>
            <person name="De Benedictis P."/>
            <person name="Joannis T."/>
            <person name="Lombin L.H."/>
            <person name="Cattoli G."/>
        </authorList>
    </citation>
    <scope>NUCLEOTIDE SEQUENCE [LARGE SCALE GENOMIC DNA]</scope>
    <source>
        <strain evidence="1 2">NIO-1002</strain>
    </source>
</reference>
<dbReference type="Proteomes" id="UP000183203">
    <property type="component" value="Unassembled WGS sequence"/>
</dbReference>
<evidence type="ECO:0000313" key="2">
    <source>
        <dbReference type="Proteomes" id="UP000183203"/>
    </source>
</evidence>
<organism evidence="1 2">
    <name type="scientific">Microbacterium enclense</name>
    <dbReference type="NCBI Taxonomy" id="993073"/>
    <lineage>
        <taxon>Bacteria</taxon>
        <taxon>Bacillati</taxon>
        <taxon>Actinomycetota</taxon>
        <taxon>Actinomycetes</taxon>
        <taxon>Micrococcales</taxon>
        <taxon>Microbacteriaceae</taxon>
        <taxon>Microbacterium</taxon>
    </lineage>
</organism>